<dbReference type="AlphaFoldDB" id="A0A2T1C595"/>
<dbReference type="Proteomes" id="UP000238762">
    <property type="component" value="Unassembled WGS sequence"/>
</dbReference>
<accession>A0A2T1C595</accession>
<organism evidence="1 2">
    <name type="scientific">Merismopedia glauca CCAP 1448/3</name>
    <dbReference type="NCBI Taxonomy" id="1296344"/>
    <lineage>
        <taxon>Bacteria</taxon>
        <taxon>Bacillati</taxon>
        <taxon>Cyanobacteriota</taxon>
        <taxon>Cyanophyceae</taxon>
        <taxon>Synechococcales</taxon>
        <taxon>Merismopediaceae</taxon>
        <taxon>Merismopedia</taxon>
    </lineage>
</organism>
<comment type="caution">
    <text evidence="1">The sequence shown here is derived from an EMBL/GenBank/DDBJ whole genome shotgun (WGS) entry which is preliminary data.</text>
</comment>
<sequence>MKEQLINILDLVGLAWWVEIVTDQPKCTYYFGPFLNAQEAHEAKTGYFEDLQAESAQGIKMVVKRCKPTQLTACDDLGENVNVTAPSTLNTQLL</sequence>
<reference evidence="1 2" key="2">
    <citation type="submission" date="2018-03" db="EMBL/GenBank/DDBJ databases">
        <title>The ancient ancestry and fast evolution of plastids.</title>
        <authorList>
            <person name="Moore K.R."/>
            <person name="Magnabosco C."/>
            <person name="Momper L."/>
            <person name="Gold D.A."/>
            <person name="Bosak T."/>
            <person name="Fournier G.P."/>
        </authorList>
    </citation>
    <scope>NUCLEOTIDE SEQUENCE [LARGE SCALE GENOMIC DNA]</scope>
    <source>
        <strain evidence="1 2">CCAP 1448/3</strain>
    </source>
</reference>
<gene>
    <name evidence="1" type="ORF">C7B64_08420</name>
</gene>
<evidence type="ECO:0000313" key="2">
    <source>
        <dbReference type="Proteomes" id="UP000238762"/>
    </source>
</evidence>
<dbReference type="EMBL" id="PVWJ01000032">
    <property type="protein sequence ID" value="PSB03426.1"/>
    <property type="molecule type" value="Genomic_DNA"/>
</dbReference>
<keyword evidence="2" id="KW-1185">Reference proteome</keyword>
<dbReference type="RefSeq" id="WP_106288199.1">
    <property type="nucleotide sequence ID" value="NZ_CAWNTC010000002.1"/>
</dbReference>
<evidence type="ECO:0000313" key="1">
    <source>
        <dbReference type="EMBL" id="PSB03426.1"/>
    </source>
</evidence>
<dbReference type="OrthoDB" id="560125at2"/>
<reference evidence="1 2" key="1">
    <citation type="submission" date="2018-02" db="EMBL/GenBank/DDBJ databases">
        <authorList>
            <person name="Cohen D.B."/>
            <person name="Kent A.D."/>
        </authorList>
    </citation>
    <scope>NUCLEOTIDE SEQUENCE [LARGE SCALE GENOMIC DNA]</scope>
    <source>
        <strain evidence="1 2">CCAP 1448/3</strain>
    </source>
</reference>
<dbReference type="Pfam" id="PF08846">
    <property type="entry name" value="DUF1816"/>
    <property type="match status" value="1"/>
</dbReference>
<evidence type="ECO:0008006" key="3">
    <source>
        <dbReference type="Google" id="ProtNLM"/>
    </source>
</evidence>
<dbReference type="InterPro" id="IPR014945">
    <property type="entry name" value="DUF1816"/>
</dbReference>
<proteinExistence type="predicted"/>
<protein>
    <recommendedName>
        <fullName evidence="3">DUF1816 domain-containing protein</fullName>
    </recommendedName>
</protein>
<name>A0A2T1C595_9CYAN</name>